<feature type="region of interest" description="Disordered" evidence="1">
    <location>
        <begin position="600"/>
        <end position="622"/>
    </location>
</feature>
<dbReference type="STRING" id="230819.A0A5C3KV06"/>
<evidence type="ECO:0000313" key="2">
    <source>
        <dbReference type="EMBL" id="TFK24030.1"/>
    </source>
</evidence>
<feature type="region of interest" description="Disordered" evidence="1">
    <location>
        <begin position="326"/>
        <end position="348"/>
    </location>
</feature>
<keyword evidence="3" id="KW-1185">Reference proteome</keyword>
<name>A0A5C3KV06_COPMA</name>
<dbReference type="EMBL" id="ML210207">
    <property type="protein sequence ID" value="TFK24030.1"/>
    <property type="molecule type" value="Genomic_DNA"/>
</dbReference>
<reference evidence="2 3" key="1">
    <citation type="journal article" date="2019" name="Nat. Ecol. Evol.">
        <title>Megaphylogeny resolves global patterns of mushroom evolution.</title>
        <authorList>
            <person name="Varga T."/>
            <person name="Krizsan K."/>
            <person name="Foldi C."/>
            <person name="Dima B."/>
            <person name="Sanchez-Garcia M."/>
            <person name="Sanchez-Ramirez S."/>
            <person name="Szollosi G.J."/>
            <person name="Szarkandi J.G."/>
            <person name="Papp V."/>
            <person name="Albert L."/>
            <person name="Andreopoulos W."/>
            <person name="Angelini C."/>
            <person name="Antonin V."/>
            <person name="Barry K.W."/>
            <person name="Bougher N.L."/>
            <person name="Buchanan P."/>
            <person name="Buyck B."/>
            <person name="Bense V."/>
            <person name="Catcheside P."/>
            <person name="Chovatia M."/>
            <person name="Cooper J."/>
            <person name="Damon W."/>
            <person name="Desjardin D."/>
            <person name="Finy P."/>
            <person name="Geml J."/>
            <person name="Haridas S."/>
            <person name="Hughes K."/>
            <person name="Justo A."/>
            <person name="Karasinski D."/>
            <person name="Kautmanova I."/>
            <person name="Kiss B."/>
            <person name="Kocsube S."/>
            <person name="Kotiranta H."/>
            <person name="LaButti K.M."/>
            <person name="Lechner B.E."/>
            <person name="Liimatainen K."/>
            <person name="Lipzen A."/>
            <person name="Lukacs Z."/>
            <person name="Mihaltcheva S."/>
            <person name="Morgado L.N."/>
            <person name="Niskanen T."/>
            <person name="Noordeloos M.E."/>
            <person name="Ohm R.A."/>
            <person name="Ortiz-Santana B."/>
            <person name="Ovrebo C."/>
            <person name="Racz N."/>
            <person name="Riley R."/>
            <person name="Savchenko A."/>
            <person name="Shiryaev A."/>
            <person name="Soop K."/>
            <person name="Spirin V."/>
            <person name="Szebenyi C."/>
            <person name="Tomsovsky M."/>
            <person name="Tulloss R.E."/>
            <person name="Uehling J."/>
            <person name="Grigoriev I.V."/>
            <person name="Vagvolgyi C."/>
            <person name="Papp T."/>
            <person name="Martin F.M."/>
            <person name="Miettinen O."/>
            <person name="Hibbett D.S."/>
            <person name="Nagy L.G."/>
        </authorList>
    </citation>
    <scope>NUCLEOTIDE SEQUENCE [LARGE SCALE GENOMIC DNA]</scope>
    <source>
        <strain evidence="2 3">CBS 121175</strain>
    </source>
</reference>
<protein>
    <submittedName>
        <fullName evidence="2">Uncharacterized protein</fullName>
    </submittedName>
</protein>
<dbReference type="AlphaFoldDB" id="A0A5C3KV06"/>
<organism evidence="2 3">
    <name type="scientific">Coprinopsis marcescibilis</name>
    <name type="common">Agaric fungus</name>
    <name type="synonym">Psathyrella marcescibilis</name>
    <dbReference type="NCBI Taxonomy" id="230819"/>
    <lineage>
        <taxon>Eukaryota</taxon>
        <taxon>Fungi</taxon>
        <taxon>Dikarya</taxon>
        <taxon>Basidiomycota</taxon>
        <taxon>Agaricomycotina</taxon>
        <taxon>Agaricomycetes</taxon>
        <taxon>Agaricomycetidae</taxon>
        <taxon>Agaricales</taxon>
        <taxon>Agaricineae</taxon>
        <taxon>Psathyrellaceae</taxon>
        <taxon>Coprinopsis</taxon>
    </lineage>
</organism>
<accession>A0A5C3KV06</accession>
<proteinExistence type="predicted"/>
<gene>
    <name evidence="2" type="ORF">FA15DRAFT_656207</name>
</gene>
<feature type="compositionally biased region" description="Pro residues" evidence="1">
    <location>
        <begin position="600"/>
        <end position="621"/>
    </location>
</feature>
<feature type="region of interest" description="Disordered" evidence="1">
    <location>
        <begin position="217"/>
        <end position="240"/>
    </location>
</feature>
<feature type="compositionally biased region" description="Acidic residues" evidence="1">
    <location>
        <begin position="331"/>
        <end position="340"/>
    </location>
</feature>
<dbReference type="OrthoDB" id="3031173at2759"/>
<dbReference type="Proteomes" id="UP000307440">
    <property type="component" value="Unassembled WGS sequence"/>
</dbReference>
<evidence type="ECO:0000313" key="3">
    <source>
        <dbReference type="Proteomes" id="UP000307440"/>
    </source>
</evidence>
<sequence>MCVNSCTYTWHFAKLTFLLLYPFILVVGPTHTGCINGCGYGEEGGPKEDDDEEDTATLSMPDAYSTLAVFTKLLGEDTAASLLPSKHTNMLAFLTRLKIALQLFAIPKPSPPLTAAAFNPTTIQAPIATESLLHRRPPLSTRASTTMVSNCRFFEYIPLPPHSPPSSDMPSLQHAPTISHLLHQPTILSNSDKQGPPSMLNTHPSTHLTTAFATHHAAASASGTRSEPVRHDDGGPARGNDNNVELWNWIFGGNVPPQSDANRCLVRNLDWLCPGQVGNGGGIVNPPPGTKPPSEQRLILRMGLEGLGETNKGNDTLAYCGEDFAPVENLDNPEEEEGDGEREGGGTPPPGYIWVNSGKAAAEVQVLSDQAGCFLMALAAGCCECLLNATTSTTMVTNLLDIFHTLNKELLPGTLIYWVNVMHFAVLVMHQQKRTSKALSAIFKAVVHEVVQQGHTKVSVPLLQCYYHDGSAIAIMASAGYLGSIYLVIIMACCRICQDIRGLNPEFYGRIACKLQMPHSHLMRAEPLMMSRLVPASLLHSHGKLEINCTDLTEQDTFFNGFSVNEYIKLHDVSSWAAAMVPNPPSMPLSIPPVFNQLPSPPPPSSPLLPPSPPPLLPSSPPASERSLLLGVSIPPPNLTFKDAVYSDDTFVVDTEYSHELNSKVGYDWNNVKLHHRYTEKERKATLAALEATEVNKLRILLQQQLLQGKCQNKTKWVEMDSGILNGHMLHVNDKDGEALLTIPPPIPKDLVCDFLNTLLILFPGDFVETNTKEEGIVHSFPAIHVDIYGCYSNRGDAVPPEVEPSSIHKTKKKKLNTCQNLPRTSKEWNKNTDLYQCLQDATTPIFAWVRENLDELFPGTFEILSQFVKELLLHLWASLKKTWIG</sequence>
<evidence type="ECO:0000256" key="1">
    <source>
        <dbReference type="SAM" id="MobiDB-lite"/>
    </source>
</evidence>